<name>A0A183FNB1_HELPZ</name>
<dbReference type="WBParaSite" id="HPBE_0000896801-mRNA-1">
    <property type="protein sequence ID" value="HPBE_0000896801-mRNA-1"/>
    <property type="gene ID" value="HPBE_0000896801"/>
</dbReference>
<keyword evidence="2" id="KW-1185">Reference proteome</keyword>
<reference evidence="3" key="2">
    <citation type="submission" date="2019-09" db="UniProtKB">
        <authorList>
            <consortium name="WormBaseParasite"/>
        </authorList>
    </citation>
    <scope>IDENTIFICATION</scope>
</reference>
<evidence type="ECO:0000313" key="3">
    <source>
        <dbReference type="WBParaSite" id="HPBE_0000896801-mRNA-1"/>
    </source>
</evidence>
<proteinExistence type="predicted"/>
<gene>
    <name evidence="1" type="ORF">HPBE_LOCUS8969</name>
</gene>
<protein>
    <submittedName>
        <fullName evidence="1 3">Uncharacterized protein</fullName>
    </submittedName>
</protein>
<dbReference type="Proteomes" id="UP000050761">
    <property type="component" value="Unassembled WGS sequence"/>
</dbReference>
<sequence>MCVCCTDDVLCFSTVEKKSMEKEPRSRQHVSISWSVGQAGRFSTPAIRSANNNVDSDQSKNVADSVDWSQGVFIRLPEVIAEEATARRRVST</sequence>
<dbReference type="EMBL" id="UZAH01026304">
    <property type="protein sequence ID" value="VDO78591.1"/>
    <property type="molecule type" value="Genomic_DNA"/>
</dbReference>
<accession>A0A3P7XVF7</accession>
<accession>A0A183FNB1</accession>
<dbReference type="AlphaFoldDB" id="A0A183FNB1"/>
<organism evidence="2 3">
    <name type="scientific">Heligmosomoides polygyrus</name>
    <name type="common">Parasitic roundworm</name>
    <dbReference type="NCBI Taxonomy" id="6339"/>
    <lineage>
        <taxon>Eukaryota</taxon>
        <taxon>Metazoa</taxon>
        <taxon>Ecdysozoa</taxon>
        <taxon>Nematoda</taxon>
        <taxon>Chromadorea</taxon>
        <taxon>Rhabditida</taxon>
        <taxon>Rhabditina</taxon>
        <taxon>Rhabditomorpha</taxon>
        <taxon>Strongyloidea</taxon>
        <taxon>Heligmosomidae</taxon>
        <taxon>Heligmosomoides</taxon>
    </lineage>
</organism>
<evidence type="ECO:0000313" key="2">
    <source>
        <dbReference type="Proteomes" id="UP000050761"/>
    </source>
</evidence>
<reference evidence="1 2" key="1">
    <citation type="submission" date="2018-11" db="EMBL/GenBank/DDBJ databases">
        <authorList>
            <consortium name="Pathogen Informatics"/>
        </authorList>
    </citation>
    <scope>NUCLEOTIDE SEQUENCE [LARGE SCALE GENOMIC DNA]</scope>
</reference>
<evidence type="ECO:0000313" key="1">
    <source>
        <dbReference type="EMBL" id="VDO78591.1"/>
    </source>
</evidence>